<reference evidence="1" key="1">
    <citation type="journal article" date="2021" name="Proc. Natl. Acad. Sci. U.S.A.">
        <title>A Catalog of Tens of Thousands of Viruses from Human Metagenomes Reveals Hidden Associations with Chronic Diseases.</title>
        <authorList>
            <person name="Tisza M.J."/>
            <person name="Buck C.B."/>
        </authorList>
    </citation>
    <scope>NUCLEOTIDE SEQUENCE</scope>
    <source>
        <strain evidence="1">CtUL28</strain>
    </source>
</reference>
<dbReference type="Pfam" id="PF05489">
    <property type="entry name" value="Phage_tail_X"/>
    <property type="match status" value="1"/>
</dbReference>
<proteinExistence type="predicted"/>
<dbReference type="InterPro" id="IPR008861">
    <property type="entry name" value="GpX-like"/>
</dbReference>
<protein>
    <submittedName>
        <fullName evidence="1">Baseplate wedge protein</fullName>
    </submittedName>
</protein>
<organism evidence="1">
    <name type="scientific">Caudovirales sp. ctUL28</name>
    <dbReference type="NCBI Taxonomy" id="2826778"/>
    <lineage>
        <taxon>Viruses</taxon>
        <taxon>Duplodnaviria</taxon>
        <taxon>Heunggongvirae</taxon>
        <taxon>Uroviricota</taxon>
        <taxon>Caudoviricetes</taxon>
    </lineage>
</organism>
<name>A0A8S5MUZ9_9CAUD</name>
<evidence type="ECO:0000313" key="1">
    <source>
        <dbReference type="EMBL" id="DAD86229.1"/>
    </source>
</evidence>
<accession>A0A8S5MUZ9</accession>
<dbReference type="EMBL" id="BK014996">
    <property type="protein sequence ID" value="DAD86229.1"/>
    <property type="molecule type" value="Genomic_DNA"/>
</dbReference>
<sequence>MSKIYTTIQGDMWDSIAKRCYGDEDGMNVLMAANPEYISTVVFSAGVTLIVPDYTKPAASALPPWRRT</sequence>
<dbReference type="InterPro" id="IPR036779">
    <property type="entry name" value="LysM_dom_sf"/>
</dbReference>
<dbReference type="Gene3D" id="3.10.350.10">
    <property type="entry name" value="LysM domain"/>
    <property type="match status" value="1"/>
</dbReference>